<dbReference type="EMBL" id="JAHYIQ010000001">
    <property type="protein sequence ID" value="KAK1137867.1"/>
    <property type="molecule type" value="Genomic_DNA"/>
</dbReference>
<dbReference type="AlphaFoldDB" id="A0AA40KZ40"/>
<sequence length="157" mass="17789">MESGSSNSVRNTLSETSFLSPTMTLPAVVRFLRAYTTFDVVLQTFAINSEVSATFHEKNVSDRREAKAFRLEVVILHSEGTEPARKMRLQHSSRRQPVRLQNAFTSSRRPALITVTSADLDFGMQQAAEQLPHRTGRKQRSDWVHRTPPLSARHILT</sequence>
<evidence type="ECO:0000313" key="3">
    <source>
        <dbReference type="Proteomes" id="UP001177670"/>
    </source>
</evidence>
<keyword evidence="3" id="KW-1185">Reference proteome</keyword>
<gene>
    <name evidence="2" type="ORF">K0M31_002361</name>
</gene>
<name>A0AA40KZ40_9HYME</name>
<comment type="caution">
    <text evidence="2">The sequence shown here is derived from an EMBL/GenBank/DDBJ whole genome shotgun (WGS) entry which is preliminary data.</text>
</comment>
<organism evidence="2 3">
    <name type="scientific">Melipona bicolor</name>
    <dbReference type="NCBI Taxonomy" id="60889"/>
    <lineage>
        <taxon>Eukaryota</taxon>
        <taxon>Metazoa</taxon>
        <taxon>Ecdysozoa</taxon>
        <taxon>Arthropoda</taxon>
        <taxon>Hexapoda</taxon>
        <taxon>Insecta</taxon>
        <taxon>Pterygota</taxon>
        <taxon>Neoptera</taxon>
        <taxon>Endopterygota</taxon>
        <taxon>Hymenoptera</taxon>
        <taxon>Apocrita</taxon>
        <taxon>Aculeata</taxon>
        <taxon>Apoidea</taxon>
        <taxon>Anthophila</taxon>
        <taxon>Apidae</taxon>
        <taxon>Melipona</taxon>
    </lineage>
</organism>
<evidence type="ECO:0000256" key="1">
    <source>
        <dbReference type="SAM" id="MobiDB-lite"/>
    </source>
</evidence>
<reference evidence="2" key="1">
    <citation type="submission" date="2021-10" db="EMBL/GenBank/DDBJ databases">
        <title>Melipona bicolor Genome sequencing and assembly.</title>
        <authorList>
            <person name="Araujo N.S."/>
            <person name="Arias M.C."/>
        </authorList>
    </citation>
    <scope>NUCLEOTIDE SEQUENCE</scope>
    <source>
        <strain evidence="2">USP_2M_L1-L4_2017</strain>
        <tissue evidence="2">Whole body</tissue>
    </source>
</reference>
<accession>A0AA40KZ40</accession>
<proteinExistence type="predicted"/>
<evidence type="ECO:0000313" key="2">
    <source>
        <dbReference type="EMBL" id="KAK1137867.1"/>
    </source>
</evidence>
<dbReference type="Proteomes" id="UP001177670">
    <property type="component" value="Unassembled WGS sequence"/>
</dbReference>
<protein>
    <submittedName>
        <fullName evidence="2">Uncharacterized protein</fullName>
    </submittedName>
</protein>
<feature type="region of interest" description="Disordered" evidence="1">
    <location>
        <begin position="130"/>
        <end position="157"/>
    </location>
</feature>